<evidence type="ECO:0000259" key="2">
    <source>
        <dbReference type="Pfam" id="PF04961"/>
    </source>
</evidence>
<sequence>MIEEEKIGKFLDDFASDKHTPGGGSAAALSGALGAASTCMVASLTVGKDDYADVKEKMEELIADTTELKDDYLELVDKDMEVFNDFMEALKLPKETEEEKEKRAEALKEASIEATEVPFAMAKKSLEVLKQALIAAKKGNIQAVSDAGVGAIEAWAALEAAELNVNINLASMNNEEYVAKKRQEMKELKEEAKELKEEVLEITNEKIG</sequence>
<keyword evidence="1" id="KW-0175">Coiled coil</keyword>
<dbReference type="HOGENOM" id="CLU_088419_0_1_9"/>
<keyword evidence="3" id="KW-0378">Hydrolase</keyword>
<protein>
    <submittedName>
        <fullName evidence="3">Methenyltetrahydrofolate cyclohydrolase</fullName>
        <ecNumber evidence="3">3.5.4.9</ecNumber>
    </submittedName>
</protein>
<dbReference type="eggNOG" id="COG3404">
    <property type="taxonomic scope" value="Bacteria"/>
</dbReference>
<dbReference type="InterPro" id="IPR007044">
    <property type="entry name" value="Cyclodeamin/CycHdrlase"/>
</dbReference>
<dbReference type="InterPro" id="IPR036178">
    <property type="entry name" value="Formintransfe-cycloase-like_sf"/>
</dbReference>
<evidence type="ECO:0000313" key="3">
    <source>
        <dbReference type="EMBL" id="ADL12632.1"/>
    </source>
</evidence>
<reference evidence="3 4" key="1">
    <citation type="journal article" date="2010" name="Stand. Genomic Sci.">
        <title>Complete genome sequence of Acetohalobium arabaticum type strain (Z-7288).</title>
        <authorList>
            <person name="Sikorski J."/>
            <person name="Lapidus A."/>
            <person name="Chertkov O."/>
            <person name="Lucas S."/>
            <person name="Copeland A."/>
            <person name="Glavina Del Rio T."/>
            <person name="Nolan M."/>
            <person name="Tice H."/>
            <person name="Cheng J.F."/>
            <person name="Han C."/>
            <person name="Brambilla E."/>
            <person name="Pitluck S."/>
            <person name="Liolios K."/>
            <person name="Ivanova N."/>
            <person name="Mavromatis K."/>
            <person name="Mikhailova N."/>
            <person name="Pati A."/>
            <person name="Bruce D."/>
            <person name="Detter C."/>
            <person name="Tapia R."/>
            <person name="Goodwin L."/>
            <person name="Chen A."/>
            <person name="Palaniappan K."/>
            <person name="Land M."/>
            <person name="Hauser L."/>
            <person name="Chang Y.J."/>
            <person name="Jeffries C.D."/>
            <person name="Rohde M."/>
            <person name="Goker M."/>
            <person name="Spring S."/>
            <person name="Woyke T."/>
            <person name="Bristow J."/>
            <person name="Eisen J.A."/>
            <person name="Markowitz V."/>
            <person name="Hugenholtz P."/>
            <person name="Kyrpides N.C."/>
            <person name="Klenk H.P."/>
        </authorList>
    </citation>
    <scope>NUCLEOTIDE SEQUENCE [LARGE SCALE GENOMIC DNA]</scope>
    <source>
        <strain evidence="4">ATCC 49924 / DSM 5501 / Z-7288</strain>
    </source>
</reference>
<dbReference type="GO" id="GO:0004477">
    <property type="term" value="F:methenyltetrahydrofolate cyclohydrolase activity"/>
    <property type="evidence" value="ECO:0007669"/>
    <property type="project" value="UniProtKB-EC"/>
</dbReference>
<feature type="coiled-coil region" evidence="1">
    <location>
        <begin position="171"/>
        <end position="205"/>
    </location>
</feature>
<dbReference type="EC" id="3.5.4.9" evidence="3"/>
<dbReference type="OrthoDB" id="7959174at2"/>
<keyword evidence="4" id="KW-1185">Reference proteome</keyword>
<dbReference type="Pfam" id="PF04961">
    <property type="entry name" value="FTCD_C"/>
    <property type="match status" value="1"/>
</dbReference>
<accession>D9QQ41</accession>
<evidence type="ECO:0000313" key="4">
    <source>
        <dbReference type="Proteomes" id="UP000001661"/>
    </source>
</evidence>
<dbReference type="Gene3D" id="1.20.120.680">
    <property type="entry name" value="Formiminotetrahydrofolate cyclodeaminase monomer, up-and-down helical bundle"/>
    <property type="match status" value="1"/>
</dbReference>
<dbReference type="RefSeq" id="WP_013278078.1">
    <property type="nucleotide sequence ID" value="NC_014378.1"/>
</dbReference>
<feature type="domain" description="Cyclodeaminase/cyclohydrolase" evidence="2">
    <location>
        <begin position="7"/>
        <end position="186"/>
    </location>
</feature>
<dbReference type="Proteomes" id="UP000001661">
    <property type="component" value="Chromosome"/>
</dbReference>
<dbReference type="AlphaFoldDB" id="D9QQ41"/>
<dbReference type="SUPFAM" id="SSF101262">
    <property type="entry name" value="Methenyltetrahydrofolate cyclohydrolase-like"/>
    <property type="match status" value="1"/>
</dbReference>
<evidence type="ECO:0000256" key="1">
    <source>
        <dbReference type="SAM" id="Coils"/>
    </source>
</evidence>
<gene>
    <name evidence="3" type="ordered locus">Acear_1109</name>
</gene>
<dbReference type="KEGG" id="aar:Acear_1109"/>
<name>D9QQ41_ACEAZ</name>
<dbReference type="STRING" id="574087.Acear_1109"/>
<dbReference type="EMBL" id="CP002105">
    <property type="protein sequence ID" value="ADL12632.1"/>
    <property type="molecule type" value="Genomic_DNA"/>
</dbReference>
<organism evidence="3 4">
    <name type="scientific">Acetohalobium arabaticum (strain ATCC 49924 / DSM 5501 / Z-7288)</name>
    <dbReference type="NCBI Taxonomy" id="574087"/>
    <lineage>
        <taxon>Bacteria</taxon>
        <taxon>Bacillati</taxon>
        <taxon>Bacillota</taxon>
        <taxon>Clostridia</taxon>
        <taxon>Halanaerobiales</taxon>
        <taxon>Halobacteroidaceae</taxon>
        <taxon>Acetohalobium</taxon>
    </lineage>
</organism>
<proteinExistence type="predicted"/>